<accession>A0A835H9S6</accession>
<evidence type="ECO:0000313" key="3">
    <source>
        <dbReference type="Proteomes" id="UP000631114"/>
    </source>
</evidence>
<name>A0A835H9S6_9MAGN</name>
<dbReference type="OrthoDB" id="1939616at2759"/>
<gene>
    <name evidence="2" type="ORF">IFM89_000274</name>
</gene>
<organism evidence="2 3">
    <name type="scientific">Coptis chinensis</name>
    <dbReference type="NCBI Taxonomy" id="261450"/>
    <lineage>
        <taxon>Eukaryota</taxon>
        <taxon>Viridiplantae</taxon>
        <taxon>Streptophyta</taxon>
        <taxon>Embryophyta</taxon>
        <taxon>Tracheophyta</taxon>
        <taxon>Spermatophyta</taxon>
        <taxon>Magnoliopsida</taxon>
        <taxon>Ranunculales</taxon>
        <taxon>Ranunculaceae</taxon>
        <taxon>Coptidoideae</taxon>
        <taxon>Coptis</taxon>
    </lineage>
</organism>
<keyword evidence="3" id="KW-1185">Reference proteome</keyword>
<dbReference type="PANTHER" id="PTHR37710">
    <property type="entry name" value="TRANSMEMBRANE PROTEIN"/>
    <property type="match status" value="1"/>
</dbReference>
<proteinExistence type="predicted"/>
<comment type="caution">
    <text evidence="2">The sequence shown here is derived from an EMBL/GenBank/DDBJ whole genome shotgun (WGS) entry which is preliminary data.</text>
</comment>
<sequence length="245" mass="27342">MELEGTSIQHEDPSSSITRNSRPKPLYTCGVAMLNIAHRASAKAESVQGPIGYITQRVTKLSSPIVSTMQYQWLAMLSYTDDQILAIENLIETIFPSSAYVFDKIDALVQVAKTLLVKFENAIDQFPYVIQLVDPIINHLFFTMMDTKEFELGKVNEDSNDLDCSDLAVIEDENDPIHVSIASSEKVQTPGELVHVENENEPIKPNSVVKASPLDDVAKLEGAKEKEAVKQDPILELFAEGWFMR</sequence>
<dbReference type="AlphaFoldDB" id="A0A835H9S6"/>
<protein>
    <submittedName>
        <fullName evidence="2">Uncharacterized protein</fullName>
    </submittedName>
</protein>
<dbReference type="Proteomes" id="UP000631114">
    <property type="component" value="Unassembled WGS sequence"/>
</dbReference>
<reference evidence="2 3" key="1">
    <citation type="submission" date="2020-10" db="EMBL/GenBank/DDBJ databases">
        <title>The Coptis chinensis genome and diversification of protoberbering-type alkaloids.</title>
        <authorList>
            <person name="Wang B."/>
            <person name="Shu S."/>
            <person name="Song C."/>
            <person name="Liu Y."/>
        </authorList>
    </citation>
    <scope>NUCLEOTIDE SEQUENCE [LARGE SCALE GENOMIC DNA]</scope>
    <source>
        <strain evidence="2">HL-2020</strain>
        <tissue evidence="2">Leaf</tissue>
    </source>
</reference>
<evidence type="ECO:0000313" key="2">
    <source>
        <dbReference type="EMBL" id="KAF9595356.1"/>
    </source>
</evidence>
<dbReference type="PANTHER" id="PTHR37710:SF1">
    <property type="entry name" value="TRANSMEMBRANE PROTEIN"/>
    <property type="match status" value="1"/>
</dbReference>
<feature type="region of interest" description="Disordered" evidence="1">
    <location>
        <begin position="1"/>
        <end position="22"/>
    </location>
</feature>
<dbReference type="EMBL" id="JADFTS010000007">
    <property type="protein sequence ID" value="KAF9595356.1"/>
    <property type="molecule type" value="Genomic_DNA"/>
</dbReference>
<evidence type="ECO:0000256" key="1">
    <source>
        <dbReference type="SAM" id="MobiDB-lite"/>
    </source>
</evidence>